<dbReference type="InterPro" id="IPR036155">
    <property type="entry name" value="Crypto/Photolyase_N_sf"/>
</dbReference>
<dbReference type="Pfam" id="PF00875">
    <property type="entry name" value="DNA_photolyase"/>
    <property type="match status" value="1"/>
</dbReference>
<gene>
    <name evidence="12" type="ORF">GMO_18570</name>
</gene>
<dbReference type="GO" id="GO:0000719">
    <property type="term" value="P:photoreactive repair"/>
    <property type="evidence" value="ECO:0007669"/>
    <property type="project" value="UniProtKB-ARBA"/>
</dbReference>
<comment type="cofactor">
    <cofactor evidence="1">
        <name>(6R)-5,10-methylene-5,6,7,8-tetrahydrofolate</name>
        <dbReference type="ChEBI" id="CHEBI:15636"/>
    </cofactor>
</comment>
<proteinExistence type="inferred from homology"/>
<dbReference type="InterPro" id="IPR002081">
    <property type="entry name" value="Cryptochrome/DNA_photolyase_1"/>
</dbReference>
<evidence type="ECO:0000256" key="2">
    <source>
        <dbReference type="ARBA" id="ARBA00013149"/>
    </source>
</evidence>
<dbReference type="FunFam" id="1.10.579.10:FF:000003">
    <property type="entry name" value="Deoxyribodipyrimidine photo-lyase"/>
    <property type="match status" value="1"/>
</dbReference>
<dbReference type="InterPro" id="IPR018394">
    <property type="entry name" value="DNA_photolyase_1_CS_C"/>
</dbReference>
<keyword evidence="12" id="KW-0456">Lyase</keyword>
<dbReference type="InterPro" id="IPR005101">
    <property type="entry name" value="Cryptochr/Photolyase_FAD-bd"/>
</dbReference>
<dbReference type="GO" id="GO:0071949">
    <property type="term" value="F:FAD binding"/>
    <property type="evidence" value="ECO:0007669"/>
    <property type="project" value="TreeGrafter"/>
</dbReference>
<feature type="binding site" evidence="8">
    <location>
        <position position="280"/>
    </location>
    <ligand>
        <name>FAD</name>
        <dbReference type="ChEBI" id="CHEBI:57692"/>
    </ligand>
</feature>
<dbReference type="eggNOG" id="COG0415">
    <property type="taxonomic scope" value="Bacteria"/>
</dbReference>
<feature type="binding site" evidence="8">
    <location>
        <position position="234"/>
    </location>
    <ligand>
        <name>FAD</name>
        <dbReference type="ChEBI" id="CHEBI:57692"/>
    </ligand>
</feature>
<feature type="domain" description="Photolyase/cryptochrome alpha/beta" evidence="11">
    <location>
        <begin position="9"/>
        <end position="138"/>
    </location>
</feature>
<evidence type="ECO:0000256" key="5">
    <source>
        <dbReference type="ARBA" id="ARBA00022827"/>
    </source>
</evidence>
<dbReference type="InterPro" id="IPR014729">
    <property type="entry name" value="Rossmann-like_a/b/a_fold"/>
</dbReference>
<dbReference type="GO" id="GO:0009416">
    <property type="term" value="P:response to light stimulus"/>
    <property type="evidence" value="ECO:0007669"/>
    <property type="project" value="TreeGrafter"/>
</dbReference>
<dbReference type="InterPro" id="IPR036134">
    <property type="entry name" value="Crypto/Photolyase_FAD-like_sf"/>
</dbReference>
<dbReference type="PROSITE" id="PS00394">
    <property type="entry name" value="DNA_PHOTOLYASES_1_1"/>
    <property type="match status" value="1"/>
</dbReference>
<evidence type="ECO:0000256" key="6">
    <source>
        <dbReference type="ARBA" id="ARBA00022991"/>
    </source>
</evidence>
<comment type="caution">
    <text evidence="12">The sequence shown here is derived from an EMBL/GenBank/DDBJ whole genome shotgun (WGS) entry which is preliminary data.</text>
</comment>
<dbReference type="Gene3D" id="3.40.50.620">
    <property type="entry name" value="HUPs"/>
    <property type="match status" value="1"/>
</dbReference>
<dbReference type="GO" id="GO:0003904">
    <property type="term" value="F:deoxyribodipyrimidine photo-lyase activity"/>
    <property type="evidence" value="ECO:0007669"/>
    <property type="project" value="UniProtKB-EC"/>
</dbReference>
<keyword evidence="5 8" id="KW-0274">FAD</keyword>
<evidence type="ECO:0000256" key="8">
    <source>
        <dbReference type="PIRSR" id="PIRSR602081-1"/>
    </source>
</evidence>
<dbReference type="SUPFAM" id="SSF48173">
    <property type="entry name" value="Cryptochrome/photolyase FAD-binding domain"/>
    <property type="match status" value="1"/>
</dbReference>
<dbReference type="EMBL" id="AGQV01000005">
    <property type="protein sequence ID" value="EHH68090.1"/>
    <property type="molecule type" value="Genomic_DNA"/>
</dbReference>
<dbReference type="AlphaFoldDB" id="G6XJI5"/>
<dbReference type="PANTHER" id="PTHR11455">
    <property type="entry name" value="CRYPTOCHROME"/>
    <property type="match status" value="1"/>
</dbReference>
<dbReference type="Pfam" id="PF03441">
    <property type="entry name" value="FAD_binding_7"/>
    <property type="match status" value="1"/>
</dbReference>
<dbReference type="Proteomes" id="UP000004949">
    <property type="component" value="Unassembled WGS sequence"/>
</dbReference>
<evidence type="ECO:0000256" key="10">
    <source>
        <dbReference type="RuleBase" id="RU004182"/>
    </source>
</evidence>
<dbReference type="Gene3D" id="1.10.579.10">
    <property type="entry name" value="DNA Cyclobutane Dipyrimidine Photolyase, subunit A, domain 3"/>
    <property type="match status" value="1"/>
</dbReference>
<keyword evidence="4 8" id="KW-0285">Flavoprotein</keyword>
<evidence type="ECO:0000313" key="12">
    <source>
        <dbReference type="EMBL" id="EHH68090.1"/>
    </source>
</evidence>
<evidence type="ECO:0000256" key="4">
    <source>
        <dbReference type="ARBA" id="ARBA00022630"/>
    </source>
</evidence>
<dbReference type="Gene3D" id="1.25.40.80">
    <property type="match status" value="1"/>
</dbReference>
<dbReference type="SUPFAM" id="SSF52425">
    <property type="entry name" value="Cryptochrome/photolyase, N-terminal domain"/>
    <property type="match status" value="1"/>
</dbReference>
<evidence type="ECO:0000256" key="7">
    <source>
        <dbReference type="ARBA" id="ARBA00033999"/>
    </source>
</evidence>
<feature type="binding site" evidence="8">
    <location>
        <begin position="380"/>
        <end position="382"/>
    </location>
    <ligand>
        <name>FAD</name>
        <dbReference type="ChEBI" id="CHEBI:57692"/>
    </ligand>
</feature>
<dbReference type="InterPro" id="IPR006050">
    <property type="entry name" value="DNA_photolyase_N"/>
</dbReference>
<feature type="site" description="Electron transfer via tryptophanyl radical" evidence="9">
    <location>
        <position position="314"/>
    </location>
</feature>
<protein>
    <recommendedName>
        <fullName evidence="3">Deoxyribodipyrimidine photo-lyase</fullName>
        <ecNumber evidence="2">4.1.99.3</ecNumber>
    </recommendedName>
</protein>
<keyword evidence="6 10" id="KW-0157">Chromophore</keyword>
<accession>G6XJI5</accession>
<dbReference type="PROSITE" id="PS51645">
    <property type="entry name" value="PHR_CRY_ALPHA_BETA"/>
    <property type="match status" value="1"/>
</dbReference>
<comment type="cofactor">
    <cofactor evidence="8">
        <name>FAD</name>
        <dbReference type="ChEBI" id="CHEBI:57692"/>
    </cofactor>
    <text evidence="8">Binds 1 FAD per subunit.</text>
</comment>
<dbReference type="PATRIC" id="fig|1088869.3.peg.1853"/>
<evidence type="ECO:0000313" key="13">
    <source>
        <dbReference type="Proteomes" id="UP000004949"/>
    </source>
</evidence>
<dbReference type="OrthoDB" id="9772484at2"/>
<dbReference type="STRING" id="1088869.GMO_18570"/>
<reference evidence="12 13" key="1">
    <citation type="submission" date="2011-10" db="EMBL/GenBank/DDBJ databases">
        <title>Genome sequence of Gluconobacter morbifer G707, isolated from Drosophila gut.</title>
        <authorList>
            <person name="Lee W.-J."/>
            <person name="Kim E.-K."/>
        </authorList>
    </citation>
    <scope>NUCLEOTIDE SEQUENCE [LARGE SCALE GENOMIC DNA]</scope>
    <source>
        <strain evidence="12 13">G707</strain>
    </source>
</reference>
<evidence type="ECO:0000259" key="11">
    <source>
        <dbReference type="PROSITE" id="PS51645"/>
    </source>
</evidence>
<dbReference type="PANTHER" id="PTHR11455:SF9">
    <property type="entry name" value="CRYPTOCHROME CIRCADIAN CLOCK 5 ISOFORM X1"/>
    <property type="match status" value="1"/>
</dbReference>
<sequence length="481" mass="54844">MSPASSLSRPVIVCFRDDLRMADHPALHEAAASGAPVLCVYVLDDETSDLPPPGAASRWWLHGTLADLRGALEKRGGTLLTLGGPLEKILPRLAEETNARCIYWHHRLHEKERQQDERLIRTLNHKGVEVRAQWGSVLLDPERIRTKEGGFYRVYTSFWKALQGQAVPEPLDLPSDFPFFRVAPSLMKTDRLDEAALLPRHPDWAGGLRSTWEPGEREAHEHLTDFLHHEVDHYGRGRDLMAEEGTSRLSPYLASGAISPRQVWATVGEHGLNGEDARIFRSEIGWREFARYTLYHFPQLCERNLNRKFDALSWRRAPEDLRAWQKGQTGIPVVDAAMRQLWQTGWMHNRARMIVGSFLTKHLLVDWREGEAWFWDTLVDADRANNTMNWQWVAGTGIDAAPFFRVFNPSRQAEKFDPDGDYIRRWVPELAKLSGKALVEPWKAQAEDLHAAGVTLGKTYPHPIVDLAEGRSRALVTFRSL</sequence>
<comment type="similarity">
    <text evidence="10">Belongs to the DNA photolyase family.</text>
</comment>
<evidence type="ECO:0000256" key="9">
    <source>
        <dbReference type="PIRSR" id="PIRSR602081-2"/>
    </source>
</evidence>
<evidence type="ECO:0000256" key="3">
    <source>
        <dbReference type="ARBA" id="ARBA00014046"/>
    </source>
</evidence>
<dbReference type="EC" id="4.1.99.3" evidence="2"/>
<feature type="site" description="Electron transfer via tryptophanyl radical" evidence="9">
    <location>
        <position position="390"/>
    </location>
</feature>
<dbReference type="PRINTS" id="PR00147">
    <property type="entry name" value="DNAPHOTLYASE"/>
</dbReference>
<dbReference type="RefSeq" id="WP_008852004.1">
    <property type="nucleotide sequence ID" value="NZ_AGQV01000005.1"/>
</dbReference>
<dbReference type="GO" id="GO:0003677">
    <property type="term" value="F:DNA binding"/>
    <property type="evidence" value="ECO:0007669"/>
    <property type="project" value="TreeGrafter"/>
</dbReference>
<organism evidence="12 13">
    <name type="scientific">Gluconobacter morbifer G707</name>
    <dbReference type="NCBI Taxonomy" id="1088869"/>
    <lineage>
        <taxon>Bacteria</taxon>
        <taxon>Pseudomonadati</taxon>
        <taxon>Pseudomonadota</taxon>
        <taxon>Alphaproteobacteria</taxon>
        <taxon>Acetobacterales</taxon>
        <taxon>Acetobacteraceae</taxon>
        <taxon>Gluconobacter</taxon>
    </lineage>
</organism>
<comment type="catalytic activity">
    <reaction evidence="7">
        <text>cyclobutadipyrimidine (in DNA) = 2 pyrimidine residues (in DNA).</text>
        <dbReference type="EC" id="4.1.99.3"/>
    </reaction>
</comment>
<keyword evidence="13" id="KW-1185">Reference proteome</keyword>
<feature type="binding site" evidence="8">
    <location>
        <begin position="246"/>
        <end position="250"/>
    </location>
    <ligand>
        <name>FAD</name>
        <dbReference type="ChEBI" id="CHEBI:57692"/>
    </ligand>
</feature>
<evidence type="ECO:0000256" key="1">
    <source>
        <dbReference type="ARBA" id="ARBA00001932"/>
    </source>
</evidence>
<feature type="site" description="Electron transfer via tryptophanyl radical" evidence="9">
    <location>
        <position position="367"/>
    </location>
</feature>
<name>G6XJI5_9PROT</name>